<dbReference type="InterPro" id="IPR009056">
    <property type="entry name" value="Cyt_c-like_dom"/>
</dbReference>
<dbReference type="PROSITE" id="PS51007">
    <property type="entry name" value="CYTC"/>
    <property type="match status" value="1"/>
</dbReference>
<gene>
    <name evidence="10" type="ORF">ABC969_08375</name>
</gene>
<dbReference type="RefSeq" id="WP_345864219.1">
    <property type="nucleotide sequence ID" value="NZ_JBDIMF010000002.1"/>
</dbReference>
<dbReference type="EMBL" id="JBDIMF010000002">
    <property type="protein sequence ID" value="MEN2786433.1"/>
    <property type="molecule type" value="Genomic_DNA"/>
</dbReference>
<evidence type="ECO:0000256" key="2">
    <source>
        <dbReference type="ARBA" id="ARBA00022617"/>
    </source>
</evidence>
<keyword evidence="4" id="KW-0249">Electron transport</keyword>
<reference evidence="10 11" key="1">
    <citation type="submission" date="2024-05" db="EMBL/GenBank/DDBJ databases">
        <authorList>
            <person name="Liu Q."/>
            <person name="Xin Y.-H."/>
        </authorList>
    </citation>
    <scope>NUCLEOTIDE SEQUENCE [LARGE SCALE GENOMIC DNA]</scope>
    <source>
        <strain evidence="10 11">CGMCC 1.15349</strain>
    </source>
</reference>
<evidence type="ECO:0000313" key="10">
    <source>
        <dbReference type="EMBL" id="MEN2786433.1"/>
    </source>
</evidence>
<keyword evidence="11" id="KW-1185">Reference proteome</keyword>
<accession>A0ABU9XRG6</accession>
<keyword evidence="1" id="KW-0813">Transport</keyword>
<keyword evidence="5 6" id="KW-0408">Iron</keyword>
<proteinExistence type="predicted"/>
<evidence type="ECO:0000256" key="4">
    <source>
        <dbReference type="ARBA" id="ARBA00022982"/>
    </source>
</evidence>
<feature type="domain" description="Cytochrome c" evidence="9">
    <location>
        <begin position="66"/>
        <end position="167"/>
    </location>
</feature>
<feature type="compositionally biased region" description="Low complexity" evidence="7">
    <location>
        <begin position="174"/>
        <end position="205"/>
    </location>
</feature>
<comment type="caution">
    <text evidence="10">The sequence shown here is derived from an EMBL/GenBank/DDBJ whole genome shotgun (WGS) entry which is preliminary data.</text>
</comment>
<dbReference type="Gene3D" id="1.10.760.10">
    <property type="entry name" value="Cytochrome c-like domain"/>
    <property type="match status" value="1"/>
</dbReference>
<dbReference type="SUPFAM" id="SSF46626">
    <property type="entry name" value="Cytochrome c"/>
    <property type="match status" value="1"/>
</dbReference>
<evidence type="ECO:0000256" key="7">
    <source>
        <dbReference type="SAM" id="MobiDB-lite"/>
    </source>
</evidence>
<sequence>MDNRTNTIAGWVLAGMGAALGLSIVGGMMFHEGVPEKFGYPIEGAEETGGDAGAAEVPIATLLATADVAKGAEVFKKCAACHTITQGGANGIGPNLYATMGAAIAQGKAGYAFSDVLKAKGGKWDFENMSAWLTSPRKFAPGTKMTFAGIGNGQDRANVIAYLNAQGSNLPLPAAPAAGAAPTPGPQPEAEGPAGAPANPGGKADPTTDDLANKAAPATGAPSIDPAAAVRGAKEDAK</sequence>
<dbReference type="PANTHER" id="PTHR11961">
    <property type="entry name" value="CYTOCHROME C"/>
    <property type="match status" value="1"/>
</dbReference>
<feature type="transmembrane region" description="Helical" evidence="8">
    <location>
        <begin position="7"/>
        <end position="30"/>
    </location>
</feature>
<keyword evidence="8" id="KW-0812">Transmembrane</keyword>
<dbReference type="PRINTS" id="PR00604">
    <property type="entry name" value="CYTCHRMECIAB"/>
</dbReference>
<dbReference type="Pfam" id="PF00034">
    <property type="entry name" value="Cytochrom_C"/>
    <property type="match status" value="1"/>
</dbReference>
<evidence type="ECO:0000256" key="5">
    <source>
        <dbReference type="ARBA" id="ARBA00023004"/>
    </source>
</evidence>
<keyword evidence="3 6" id="KW-0479">Metal-binding</keyword>
<feature type="region of interest" description="Disordered" evidence="7">
    <location>
        <begin position="174"/>
        <end position="238"/>
    </location>
</feature>
<keyword evidence="8" id="KW-0472">Membrane</keyword>
<protein>
    <submittedName>
        <fullName evidence="10">C-type cytochrome</fullName>
    </submittedName>
</protein>
<dbReference type="InterPro" id="IPR036909">
    <property type="entry name" value="Cyt_c-like_dom_sf"/>
</dbReference>
<dbReference type="Proteomes" id="UP001404104">
    <property type="component" value="Unassembled WGS sequence"/>
</dbReference>
<evidence type="ECO:0000256" key="3">
    <source>
        <dbReference type="ARBA" id="ARBA00022723"/>
    </source>
</evidence>
<evidence type="ECO:0000256" key="8">
    <source>
        <dbReference type="SAM" id="Phobius"/>
    </source>
</evidence>
<dbReference type="InterPro" id="IPR002327">
    <property type="entry name" value="Cyt_c_1A/1B"/>
</dbReference>
<name>A0ABU9XRG6_9SPHN</name>
<evidence type="ECO:0000256" key="6">
    <source>
        <dbReference type="PROSITE-ProRule" id="PRU00433"/>
    </source>
</evidence>
<evidence type="ECO:0000259" key="9">
    <source>
        <dbReference type="PROSITE" id="PS51007"/>
    </source>
</evidence>
<keyword evidence="2 6" id="KW-0349">Heme</keyword>
<keyword evidence="8" id="KW-1133">Transmembrane helix</keyword>
<evidence type="ECO:0000256" key="1">
    <source>
        <dbReference type="ARBA" id="ARBA00022448"/>
    </source>
</evidence>
<organism evidence="10 11">
    <name type="scientific">Sphingomonas qilianensis</name>
    <dbReference type="NCBI Taxonomy" id="1736690"/>
    <lineage>
        <taxon>Bacteria</taxon>
        <taxon>Pseudomonadati</taxon>
        <taxon>Pseudomonadota</taxon>
        <taxon>Alphaproteobacteria</taxon>
        <taxon>Sphingomonadales</taxon>
        <taxon>Sphingomonadaceae</taxon>
        <taxon>Sphingomonas</taxon>
    </lineage>
</organism>
<evidence type="ECO:0000313" key="11">
    <source>
        <dbReference type="Proteomes" id="UP001404104"/>
    </source>
</evidence>